<reference evidence="2 3" key="1">
    <citation type="submission" date="2023-11" db="EMBL/GenBank/DDBJ databases">
        <title>Paucibacter sp. nov., isolated from fresh soil in Korea.</title>
        <authorList>
            <person name="Le N.T.T."/>
        </authorList>
    </citation>
    <scope>NUCLEOTIDE SEQUENCE [LARGE SCALE GENOMIC DNA]</scope>
    <source>
        <strain evidence="2 3">R3-3</strain>
    </source>
</reference>
<name>A0ABU5DSS3_9BURK</name>
<evidence type="ECO:0000256" key="1">
    <source>
        <dbReference type="SAM" id="SignalP"/>
    </source>
</evidence>
<proteinExistence type="predicted"/>
<accession>A0ABU5DSS3</accession>
<dbReference type="InterPro" id="IPR013424">
    <property type="entry name" value="Ice-binding_C"/>
</dbReference>
<dbReference type="RefSeq" id="WP_320426756.1">
    <property type="nucleotide sequence ID" value="NZ_JAXCLA010000012.1"/>
</dbReference>
<dbReference type="EMBL" id="JAXCLA010000012">
    <property type="protein sequence ID" value="MDY0748785.1"/>
    <property type="molecule type" value="Genomic_DNA"/>
</dbReference>
<organism evidence="2 3">
    <name type="scientific">Roseateles agri</name>
    <dbReference type="NCBI Taxonomy" id="3098619"/>
    <lineage>
        <taxon>Bacteria</taxon>
        <taxon>Pseudomonadati</taxon>
        <taxon>Pseudomonadota</taxon>
        <taxon>Betaproteobacteria</taxon>
        <taxon>Burkholderiales</taxon>
        <taxon>Sphaerotilaceae</taxon>
        <taxon>Roseateles</taxon>
    </lineage>
</organism>
<dbReference type="Proteomes" id="UP001285263">
    <property type="component" value="Unassembled WGS sequence"/>
</dbReference>
<feature type="signal peptide" evidence="1">
    <location>
        <begin position="1"/>
        <end position="21"/>
    </location>
</feature>
<protein>
    <submittedName>
        <fullName evidence="2">PEP-CTERM sorting domain-containing protein</fullName>
    </submittedName>
</protein>
<keyword evidence="1" id="KW-0732">Signal</keyword>
<dbReference type="NCBIfam" id="TIGR02595">
    <property type="entry name" value="PEP_CTERM"/>
    <property type="match status" value="1"/>
</dbReference>
<keyword evidence="3" id="KW-1185">Reference proteome</keyword>
<gene>
    <name evidence="2" type="ORF">SNE35_30080</name>
</gene>
<feature type="chain" id="PRO_5046905366" evidence="1">
    <location>
        <begin position="22"/>
        <end position="238"/>
    </location>
</feature>
<evidence type="ECO:0000313" key="3">
    <source>
        <dbReference type="Proteomes" id="UP001285263"/>
    </source>
</evidence>
<comment type="caution">
    <text evidence="2">The sequence shown here is derived from an EMBL/GenBank/DDBJ whole genome shotgun (WGS) entry which is preliminary data.</text>
</comment>
<sequence>MKPLSIAILSLAGAALIPAQASTATFDDLPTPPPLTSSTGLFYANGDSSIYQGVTWDSRFVVVGDEARVDPVTPGPLFGIPHSGHYFLTNGGDGTGNDGLLITTGMVLTGAWFGRNEYYGFGAGSDQVTISALGTGGTALMSVVFDLPAPAVAGQPGVMGFVDTSAFATLAGITGYRIDRHETGDLTGNWVADDFTFEPAAVVPEPASAALLLAGLLAVLTSARRVSSDSPGRTGRRR</sequence>
<evidence type="ECO:0000313" key="2">
    <source>
        <dbReference type="EMBL" id="MDY0748785.1"/>
    </source>
</evidence>